<accession>A0A8J2S8P1</accession>
<gene>
    <name evidence="1" type="ORF">PECAL_1P27410</name>
</gene>
<name>A0A8J2S8P1_9STRA</name>
<dbReference type="EMBL" id="CAKKNE010000001">
    <property type="protein sequence ID" value="CAH0366260.1"/>
    <property type="molecule type" value="Genomic_DNA"/>
</dbReference>
<dbReference type="Proteomes" id="UP000789595">
    <property type="component" value="Unassembled WGS sequence"/>
</dbReference>
<organism evidence="1 2">
    <name type="scientific">Pelagomonas calceolata</name>
    <dbReference type="NCBI Taxonomy" id="35677"/>
    <lineage>
        <taxon>Eukaryota</taxon>
        <taxon>Sar</taxon>
        <taxon>Stramenopiles</taxon>
        <taxon>Ochrophyta</taxon>
        <taxon>Pelagophyceae</taxon>
        <taxon>Pelagomonadales</taxon>
        <taxon>Pelagomonadaceae</taxon>
        <taxon>Pelagomonas</taxon>
    </lineage>
</organism>
<dbReference type="Gene3D" id="1.20.1280.50">
    <property type="match status" value="1"/>
</dbReference>
<sequence length="312" mass="35985">MRTRSMRKKRLLDELPPELLSLVLSQMLPQDMMVQKCSRRWRDKDLDVLYWKPLFLNTFGEAAQTAAQTTKWRDRYERAWRLRVDVSREPGTGALGLHLGRFLSSYDHRVRPTNIFHATDGQGVLSVPDIRGKELELRYYIHDEGIPVGAFEVDVDVWVHPDDYVDDDVDDDAEDPVSEEYRWIEAGILKGLVVYNPLGTLYDPERPAVGRRGIRVGSPLRHLLEAYGVDLEDVEAYGDSRCGSLMGLRGVNIQFGLADNDDYTLWDQWEELLDGAVTIFRHGEPDQQREVPRETLLNWPLQSLQVWSDDAF</sequence>
<dbReference type="AlphaFoldDB" id="A0A8J2S8P1"/>
<reference evidence="1" key="1">
    <citation type="submission" date="2021-11" db="EMBL/GenBank/DDBJ databases">
        <authorList>
            <consortium name="Genoscope - CEA"/>
            <person name="William W."/>
        </authorList>
    </citation>
    <scope>NUCLEOTIDE SEQUENCE</scope>
</reference>
<evidence type="ECO:0000313" key="2">
    <source>
        <dbReference type="Proteomes" id="UP000789595"/>
    </source>
</evidence>
<comment type="caution">
    <text evidence="1">The sequence shown here is derived from an EMBL/GenBank/DDBJ whole genome shotgun (WGS) entry which is preliminary data.</text>
</comment>
<evidence type="ECO:0008006" key="3">
    <source>
        <dbReference type="Google" id="ProtNLM"/>
    </source>
</evidence>
<dbReference type="SUPFAM" id="SSF81383">
    <property type="entry name" value="F-box domain"/>
    <property type="match status" value="1"/>
</dbReference>
<proteinExistence type="predicted"/>
<keyword evidence="2" id="KW-1185">Reference proteome</keyword>
<dbReference type="InterPro" id="IPR036047">
    <property type="entry name" value="F-box-like_dom_sf"/>
</dbReference>
<protein>
    <recommendedName>
        <fullName evidence="3">F-box domain-containing protein</fullName>
    </recommendedName>
</protein>
<evidence type="ECO:0000313" key="1">
    <source>
        <dbReference type="EMBL" id="CAH0366260.1"/>
    </source>
</evidence>